<accession>A0A4D9CN74</accession>
<dbReference type="InterPro" id="IPR015800">
    <property type="entry name" value="Cu_amine_oxidase_N2"/>
</dbReference>
<comment type="cofactor">
    <cofactor evidence="8">
        <name>Cu cation</name>
        <dbReference type="ChEBI" id="CHEBI:23378"/>
    </cofactor>
    <text evidence="8">Contains 1 topaquinone per subunit.</text>
</comment>
<name>A0A4D9CN74_9STRA</name>
<keyword evidence="14" id="KW-1185">Reference proteome</keyword>
<keyword evidence="5 8" id="KW-0186">Copper</keyword>
<protein>
    <recommendedName>
        <fullName evidence="8">Amine oxidase</fullName>
        <ecNumber evidence="8">1.4.3.-</ecNumber>
    </recommendedName>
</protein>
<feature type="region of interest" description="Disordered" evidence="9">
    <location>
        <begin position="639"/>
        <end position="675"/>
    </location>
</feature>
<evidence type="ECO:0000256" key="7">
    <source>
        <dbReference type="PIRSR" id="PIRSR600269-51"/>
    </source>
</evidence>
<dbReference type="Proteomes" id="UP000355283">
    <property type="component" value="Unassembled WGS sequence"/>
</dbReference>
<dbReference type="SUPFAM" id="SSF54416">
    <property type="entry name" value="Amine oxidase N-terminal region"/>
    <property type="match status" value="2"/>
</dbReference>
<dbReference type="InterPro" id="IPR015798">
    <property type="entry name" value="Cu_amine_oxidase_C"/>
</dbReference>
<dbReference type="Gene3D" id="2.70.98.20">
    <property type="entry name" value="Copper amine oxidase, catalytic domain"/>
    <property type="match status" value="1"/>
</dbReference>
<evidence type="ECO:0000259" key="12">
    <source>
        <dbReference type="Pfam" id="PF02728"/>
    </source>
</evidence>
<evidence type="ECO:0000256" key="1">
    <source>
        <dbReference type="ARBA" id="ARBA00007983"/>
    </source>
</evidence>
<dbReference type="EC" id="1.4.3.-" evidence="8"/>
<dbReference type="Pfam" id="PF01179">
    <property type="entry name" value="Cu_amine_oxid"/>
    <property type="match status" value="1"/>
</dbReference>
<dbReference type="OrthoDB" id="5379943at2759"/>
<dbReference type="PANTHER" id="PTHR10638:SF41">
    <property type="entry name" value="AMINE OXIDASE"/>
    <property type="match status" value="1"/>
</dbReference>
<organism evidence="13 14">
    <name type="scientific">Nannochloropsis salina CCMP1776</name>
    <dbReference type="NCBI Taxonomy" id="1027361"/>
    <lineage>
        <taxon>Eukaryota</taxon>
        <taxon>Sar</taxon>
        <taxon>Stramenopiles</taxon>
        <taxon>Ochrophyta</taxon>
        <taxon>Eustigmatophyceae</taxon>
        <taxon>Eustigmatales</taxon>
        <taxon>Monodopsidaceae</taxon>
        <taxon>Microchloropsis</taxon>
        <taxon>Microchloropsis salina</taxon>
    </lineage>
</organism>
<dbReference type="InterPro" id="IPR036460">
    <property type="entry name" value="Cu_amine_oxidase_C_sf"/>
</dbReference>
<dbReference type="InterPro" id="IPR000269">
    <property type="entry name" value="Cu_amine_oxidase"/>
</dbReference>
<dbReference type="GO" id="GO:0048038">
    <property type="term" value="F:quinone binding"/>
    <property type="evidence" value="ECO:0007669"/>
    <property type="project" value="InterPro"/>
</dbReference>
<evidence type="ECO:0000259" key="10">
    <source>
        <dbReference type="Pfam" id="PF01179"/>
    </source>
</evidence>
<evidence type="ECO:0000259" key="11">
    <source>
        <dbReference type="Pfam" id="PF02727"/>
    </source>
</evidence>
<sequence>MAPFDMHPLDPLSAEEMKQASGLILAAFEKRYPHARSPIFNVVTLEEPLKSELLAFDAGKGPIPARKCFAILQPPRSLYQGEEVYAIVEVILNLDTGEVEEWQQVPAVQPLITPEDCFEAEEICKADAKVCEMLASRYGIHDVQSDVACDPWSVHEHGKLSGRLVQLFLYKRLSPNDNQYAHPIDMVPVLDLDRACVVHIDVTEIPQRVNEVPNNYHHALVEGGLRADPPKPLNVVQPEGPSFTVVGNKVSWQKWSFRVGFNFREGLVLHQVGYQDLGRLRPVLFRASMVEMAVPYAEPRAPYHRKCAFDVSDYGLGNCTTSLSLGCDCLGAIKYFDAVLNDRKGHPVVVHKAVCMHEEDVGLLWKHVDYRTGHSESRRARRLVISFLTTVVNYEYLNYWYLYQDGSMEFDIKLTGQLSTNALSPGEEIPAYGTLVDPGVNAQHHQHMFCVRLDMAVDDPEGGKHLEVVEQEVVAAPPHPTLNPCGNGFVVRETVLENEEMGQRVASAATARAWIVRNPRVQNRLGQPVGYKIVVPENPLLLASPTSLVARKGAFASKNMWVTPYARQERWPAGEYPTQSEGGQGLPQWVRQKRSVRDADVVVWPAYGLTHVVRTEDFGTMPVETISLKLKPVSFFDRNPAQDLPPEKNGASIETGGAGEGGRGCCGDQPPSPPN</sequence>
<feature type="domain" description="Copper amine oxidase N2-terminal" evidence="11">
    <location>
        <begin position="7"/>
        <end position="72"/>
    </location>
</feature>
<keyword evidence="3 6" id="KW-0801">TPQ</keyword>
<dbReference type="GO" id="GO:0008131">
    <property type="term" value="F:primary methylamine oxidase activity"/>
    <property type="evidence" value="ECO:0007669"/>
    <property type="project" value="InterPro"/>
</dbReference>
<evidence type="ECO:0000313" key="13">
    <source>
        <dbReference type="EMBL" id="TFJ79964.1"/>
    </source>
</evidence>
<dbReference type="AlphaFoldDB" id="A0A4D9CN74"/>
<dbReference type="PROSITE" id="PS01164">
    <property type="entry name" value="COPPER_AMINE_OXID_1"/>
    <property type="match status" value="1"/>
</dbReference>
<keyword evidence="4 8" id="KW-0560">Oxidoreductase</keyword>
<dbReference type="EMBL" id="SDOX01000183">
    <property type="protein sequence ID" value="TFJ79964.1"/>
    <property type="molecule type" value="Genomic_DNA"/>
</dbReference>
<feature type="compositionally biased region" description="Gly residues" evidence="9">
    <location>
        <begin position="656"/>
        <end position="665"/>
    </location>
</feature>
<evidence type="ECO:0000256" key="6">
    <source>
        <dbReference type="PIRSR" id="PIRSR600269-50"/>
    </source>
</evidence>
<feature type="domain" description="Copper amine oxidase N3-terminal" evidence="12">
    <location>
        <begin position="110"/>
        <end position="204"/>
    </location>
</feature>
<comment type="PTM">
    <text evidence="7 8">Topaquinone (TPQ) is generated by copper-dependent autoxidation of a specific tyrosyl residue.</text>
</comment>
<dbReference type="Pfam" id="PF02727">
    <property type="entry name" value="Cu_amine_oxidN2"/>
    <property type="match status" value="1"/>
</dbReference>
<dbReference type="NCBIfam" id="NF008559">
    <property type="entry name" value="PRK11504.1"/>
    <property type="match status" value="1"/>
</dbReference>
<dbReference type="Pfam" id="PF02728">
    <property type="entry name" value="Cu_amine_oxidN3"/>
    <property type="match status" value="1"/>
</dbReference>
<evidence type="ECO:0000256" key="8">
    <source>
        <dbReference type="RuleBase" id="RU000672"/>
    </source>
</evidence>
<feature type="domain" description="Copper amine oxidase catalytic" evidence="10">
    <location>
        <begin position="233"/>
        <end position="641"/>
    </location>
</feature>
<dbReference type="InterPro" id="IPR049948">
    <property type="entry name" value="Cu_Am_ox_TPQ-bd"/>
</dbReference>
<keyword evidence="2 8" id="KW-0479">Metal-binding</keyword>
<feature type="active site" description="Schiff-base intermediate with substrate; via topaquinone" evidence="6">
    <location>
        <position position="394"/>
    </location>
</feature>
<evidence type="ECO:0000256" key="3">
    <source>
        <dbReference type="ARBA" id="ARBA00022772"/>
    </source>
</evidence>
<dbReference type="SUPFAM" id="SSF49998">
    <property type="entry name" value="Amine oxidase catalytic domain"/>
    <property type="match status" value="1"/>
</dbReference>
<evidence type="ECO:0000256" key="5">
    <source>
        <dbReference type="ARBA" id="ARBA00023008"/>
    </source>
</evidence>
<dbReference type="PANTHER" id="PTHR10638">
    <property type="entry name" value="COPPER AMINE OXIDASE"/>
    <property type="match status" value="1"/>
</dbReference>
<feature type="modified residue" description="2',4',5'-topaquinone" evidence="7">
    <location>
        <position position="394"/>
    </location>
</feature>
<dbReference type="InterPro" id="IPR015802">
    <property type="entry name" value="Cu_amine_oxidase_N3"/>
</dbReference>
<feature type="active site" description="Proton acceptor" evidence="6">
    <location>
        <position position="310"/>
    </location>
</feature>
<comment type="caution">
    <text evidence="13">The sequence shown here is derived from an EMBL/GenBank/DDBJ whole genome shotgun (WGS) entry which is preliminary data.</text>
</comment>
<dbReference type="InterPro" id="IPR016182">
    <property type="entry name" value="Cu_amine_oxidase_N-reg"/>
</dbReference>
<reference evidence="13 14" key="1">
    <citation type="submission" date="2019-01" db="EMBL/GenBank/DDBJ databases">
        <title>Nuclear Genome Assembly of the Microalgal Biofuel strain Nannochloropsis salina CCMP1776.</title>
        <authorList>
            <person name="Hovde B."/>
        </authorList>
    </citation>
    <scope>NUCLEOTIDE SEQUENCE [LARGE SCALE GENOMIC DNA]</scope>
    <source>
        <strain evidence="13 14">CCMP1776</strain>
    </source>
</reference>
<evidence type="ECO:0000256" key="9">
    <source>
        <dbReference type="SAM" id="MobiDB-lite"/>
    </source>
</evidence>
<dbReference type="Gene3D" id="3.10.450.40">
    <property type="match status" value="2"/>
</dbReference>
<dbReference type="GO" id="GO:0005507">
    <property type="term" value="F:copper ion binding"/>
    <property type="evidence" value="ECO:0007669"/>
    <property type="project" value="InterPro"/>
</dbReference>
<dbReference type="GO" id="GO:0009308">
    <property type="term" value="P:amine metabolic process"/>
    <property type="evidence" value="ECO:0007669"/>
    <property type="project" value="UniProtKB-UniRule"/>
</dbReference>
<evidence type="ECO:0000313" key="14">
    <source>
        <dbReference type="Proteomes" id="UP000355283"/>
    </source>
</evidence>
<evidence type="ECO:0000256" key="2">
    <source>
        <dbReference type="ARBA" id="ARBA00022723"/>
    </source>
</evidence>
<evidence type="ECO:0000256" key="4">
    <source>
        <dbReference type="ARBA" id="ARBA00023002"/>
    </source>
</evidence>
<gene>
    <name evidence="13" type="ORF">NSK_008522</name>
</gene>
<comment type="similarity">
    <text evidence="1 8">Belongs to the copper/topaquinone oxidase family.</text>
</comment>
<proteinExistence type="inferred from homology"/>